<dbReference type="InterPro" id="IPR041382">
    <property type="entry name" value="SH3_16"/>
</dbReference>
<reference evidence="8" key="2">
    <citation type="submission" date="2021-04" db="EMBL/GenBank/DDBJ databases">
        <authorList>
            <person name="Gilroy R."/>
        </authorList>
    </citation>
    <scope>NUCLEOTIDE SEQUENCE</scope>
    <source>
        <strain evidence="8">1719</strain>
    </source>
</reference>
<accession>A0A9D1W7M1</accession>
<evidence type="ECO:0000259" key="7">
    <source>
        <dbReference type="PROSITE" id="PS51935"/>
    </source>
</evidence>
<dbReference type="SMART" id="SM00287">
    <property type="entry name" value="SH3b"/>
    <property type="match status" value="1"/>
</dbReference>
<proteinExistence type="inferred from homology"/>
<feature type="domain" description="SH3b" evidence="6">
    <location>
        <begin position="106"/>
        <end position="169"/>
    </location>
</feature>
<dbReference type="Gene3D" id="2.30.30.40">
    <property type="entry name" value="SH3 Domains"/>
    <property type="match status" value="2"/>
</dbReference>
<dbReference type="InterPro" id="IPR038765">
    <property type="entry name" value="Papain-like_cys_pep_sf"/>
</dbReference>
<keyword evidence="4" id="KW-0788">Thiol protease</keyword>
<dbReference type="InterPro" id="IPR000064">
    <property type="entry name" value="NLP_P60_dom"/>
</dbReference>
<dbReference type="SUPFAM" id="SSF54001">
    <property type="entry name" value="Cysteine proteinases"/>
    <property type="match status" value="1"/>
</dbReference>
<comment type="similarity">
    <text evidence="1">Belongs to the peptidase C40 family.</text>
</comment>
<feature type="chain" id="PRO_5039241673" evidence="5">
    <location>
        <begin position="26"/>
        <end position="408"/>
    </location>
</feature>
<dbReference type="PANTHER" id="PTHR47053">
    <property type="entry name" value="MUREIN DD-ENDOPEPTIDASE MEPH-RELATED"/>
    <property type="match status" value="1"/>
</dbReference>
<sequence>MKQKYNHLRFYSLLLFLSFTLFVNAQTTNDSALYNQVKEIHEQLKSQYAPDQRTKLFILSQQPERQNELELLSTESEVVELFKEKVKNLDVPITYRLLPDSSVGNKLYGIVNISVANLRTRPSHAAEMATQALLGSRVDILEKNGGDYRVRTPEGYIAWVPTSSIVTMTEREYDAWKNLDKIIFTDSYGKSYSNKELQGSQISDLVFGNILALMEEGEAYFKVQYPDQKTAFIEKSQSQSFDSWLTSRNPTAENLIKDAKTMLGLPYLWGGTSVKGVDCSGFTKTAFLMNGIIIPRDASQQVLEGEPIEILDENNEFSPDLALKNLRKGDLLFFAAGKNKTPNARVTHVAIYMENGEFIHSAGSVRINSMLKDADNYDDFQTRTVVAARRYLNSSSKGIFPVKTNKYY</sequence>
<evidence type="ECO:0000256" key="1">
    <source>
        <dbReference type="ARBA" id="ARBA00007074"/>
    </source>
</evidence>
<gene>
    <name evidence="8" type="ORF">H9853_02335</name>
</gene>
<evidence type="ECO:0000256" key="3">
    <source>
        <dbReference type="ARBA" id="ARBA00022801"/>
    </source>
</evidence>
<dbReference type="GO" id="GO:0008234">
    <property type="term" value="F:cysteine-type peptidase activity"/>
    <property type="evidence" value="ECO:0007669"/>
    <property type="project" value="UniProtKB-KW"/>
</dbReference>
<dbReference type="PROSITE" id="PS51935">
    <property type="entry name" value="NLPC_P60"/>
    <property type="match status" value="1"/>
</dbReference>
<evidence type="ECO:0000313" key="9">
    <source>
        <dbReference type="Proteomes" id="UP000824156"/>
    </source>
</evidence>
<feature type="domain" description="NlpC/P60" evidence="7">
    <location>
        <begin position="249"/>
        <end position="392"/>
    </location>
</feature>
<keyword evidence="5" id="KW-0732">Signal</keyword>
<evidence type="ECO:0000259" key="6">
    <source>
        <dbReference type="PROSITE" id="PS51781"/>
    </source>
</evidence>
<evidence type="ECO:0000256" key="4">
    <source>
        <dbReference type="ARBA" id="ARBA00022807"/>
    </source>
</evidence>
<dbReference type="Pfam" id="PF00877">
    <property type="entry name" value="NLPC_P60"/>
    <property type="match status" value="1"/>
</dbReference>
<comment type="caution">
    <text evidence="8">The sequence shown here is derived from an EMBL/GenBank/DDBJ whole genome shotgun (WGS) entry which is preliminary data.</text>
</comment>
<evidence type="ECO:0000256" key="2">
    <source>
        <dbReference type="ARBA" id="ARBA00022670"/>
    </source>
</evidence>
<protein>
    <submittedName>
        <fullName evidence="8">C40 family peptidase</fullName>
    </submittedName>
</protein>
<dbReference type="AlphaFoldDB" id="A0A9D1W7M1"/>
<dbReference type="InterPro" id="IPR051202">
    <property type="entry name" value="Peptidase_C40"/>
</dbReference>
<keyword evidence="2" id="KW-0645">Protease</keyword>
<dbReference type="PANTHER" id="PTHR47053:SF1">
    <property type="entry name" value="MUREIN DD-ENDOPEPTIDASE MEPH-RELATED"/>
    <property type="match status" value="1"/>
</dbReference>
<evidence type="ECO:0000313" key="8">
    <source>
        <dbReference type="EMBL" id="HIX53839.1"/>
    </source>
</evidence>
<dbReference type="EMBL" id="DXEZ01000067">
    <property type="protein sequence ID" value="HIX53839.1"/>
    <property type="molecule type" value="Genomic_DNA"/>
</dbReference>
<keyword evidence="3" id="KW-0378">Hydrolase</keyword>
<dbReference type="Pfam" id="PF18348">
    <property type="entry name" value="SH3_16"/>
    <property type="match status" value="1"/>
</dbReference>
<name>A0A9D1W7M1_9SPHI</name>
<dbReference type="GO" id="GO:0006508">
    <property type="term" value="P:proteolysis"/>
    <property type="evidence" value="ECO:0007669"/>
    <property type="project" value="UniProtKB-KW"/>
</dbReference>
<dbReference type="PROSITE" id="PS51781">
    <property type="entry name" value="SH3B"/>
    <property type="match status" value="1"/>
</dbReference>
<dbReference type="Proteomes" id="UP000824156">
    <property type="component" value="Unassembled WGS sequence"/>
</dbReference>
<reference evidence="8" key="1">
    <citation type="journal article" date="2021" name="PeerJ">
        <title>Extensive microbial diversity within the chicken gut microbiome revealed by metagenomics and culture.</title>
        <authorList>
            <person name="Gilroy R."/>
            <person name="Ravi A."/>
            <person name="Getino M."/>
            <person name="Pursley I."/>
            <person name="Horton D.L."/>
            <person name="Alikhan N.F."/>
            <person name="Baker D."/>
            <person name="Gharbi K."/>
            <person name="Hall N."/>
            <person name="Watson M."/>
            <person name="Adriaenssens E.M."/>
            <person name="Foster-Nyarko E."/>
            <person name="Jarju S."/>
            <person name="Secka A."/>
            <person name="Antonio M."/>
            <person name="Oren A."/>
            <person name="Chaudhuri R.R."/>
            <person name="La Ragione R."/>
            <person name="Hildebrand F."/>
            <person name="Pallen M.J."/>
        </authorList>
    </citation>
    <scope>NUCLEOTIDE SEQUENCE</scope>
    <source>
        <strain evidence="8">1719</strain>
    </source>
</reference>
<organism evidence="8 9">
    <name type="scientific">Candidatus Sphingobacterium stercoripullorum</name>
    <dbReference type="NCBI Taxonomy" id="2838759"/>
    <lineage>
        <taxon>Bacteria</taxon>
        <taxon>Pseudomonadati</taxon>
        <taxon>Bacteroidota</taxon>
        <taxon>Sphingobacteriia</taxon>
        <taxon>Sphingobacteriales</taxon>
        <taxon>Sphingobacteriaceae</taxon>
        <taxon>Sphingobacterium</taxon>
    </lineage>
</organism>
<evidence type="ECO:0000256" key="5">
    <source>
        <dbReference type="SAM" id="SignalP"/>
    </source>
</evidence>
<dbReference type="Gene3D" id="3.90.1720.10">
    <property type="entry name" value="endopeptidase domain like (from Nostoc punctiforme)"/>
    <property type="match status" value="1"/>
</dbReference>
<feature type="signal peptide" evidence="5">
    <location>
        <begin position="1"/>
        <end position="25"/>
    </location>
</feature>
<dbReference type="InterPro" id="IPR003646">
    <property type="entry name" value="SH3-like_bac-type"/>
</dbReference>